<keyword evidence="5" id="KW-0677">Repeat</keyword>
<dbReference type="GO" id="GO:0140359">
    <property type="term" value="F:ABC-type transporter activity"/>
    <property type="evidence" value="ECO:0007669"/>
    <property type="project" value="InterPro"/>
</dbReference>
<dbReference type="Gene3D" id="1.20.1560.10">
    <property type="entry name" value="ABC transporter type 1, transmembrane domain"/>
    <property type="match status" value="2"/>
</dbReference>
<feature type="transmembrane region" description="Helical" evidence="12">
    <location>
        <begin position="409"/>
        <end position="436"/>
    </location>
</feature>
<evidence type="ECO:0000259" key="13">
    <source>
        <dbReference type="PROSITE" id="PS50893"/>
    </source>
</evidence>
<dbReference type="Pfam" id="PF00005">
    <property type="entry name" value="ABC_tran"/>
    <property type="match status" value="2"/>
</dbReference>
<sequence>MLWKEDNALFGGNKKICWVSSTYTLKGNMSGSVSTLERIKRSSEEKSNCLLSSNRSPENTESSIGDNESWDSVYKPTTVSFRYESQPGIKRYVHSLKHLLPVRVRTGPGTYMPVDMTGCCAFTLFSWITPLIWRTFRKGLSQSDLYHCSPSDSCHINGARFSSIWSRETKKYGLQNTSLSRTLFLFMRTRYIISCLMYILCIFFGFIGPTIFMRYLLVYIQTPNVPEFYGFTWMLGLLFCESLRIICLSLMWAINIRTAIRASSAVSALLYKKITSLRSVSHSSTGELVNLFSNDCRKVFTMVYNIPLIIGGPLVVVGAIIFTWWLLGPFCLIGVGVFSVTYAFQFVISFITAHYQKKTIKATDERVSLMSEFLSNVKLIKLYAWEQHLIEGVRGSRISEKSFIEKVQYLHSLSTSIASITSVVATIFTILAYTLFGYDISPADAFTLVMVNSIASHGIRTLPMCVKAIVNGTVALSRLQAILHLEEKENYTVVPNRLDVAVNVSKATLDWEQVVPTMMMNGLKSDKGQVNLIVAENDKNAGDDITSNTALVNTLPSETGLPPALTDITFMLQRGKLIGICGPYASGKSSLLAALLGQMRLLKGQIAVRGSIAYVSQQPWILNASLRENILFGQLFSSKRYYEAVYACGLPEDIAALPAGDQTELGDTGATISGGQRQRISLARAQYADKDLYLLDDPLSAVDNQIGKHIFQHCIKGALKEKSILLVTHQLQYLRECDSILFMRDGTVMEQGTHQELMDNDSEYASLIQMLSKDDNMREDIMEDRKSMSNEDELTPLHSRQNSPTLSSVSDLDDSDLCCDGHLPTEEKTKTGNISYSTYISYILAAGGFIVCALVLIWFILQAISIEFSKYWLSFWLSQGDGNQTVYVSNGTKPPLHHEEGSISEHPHVEYHQMIYGLSVVAMLAASLILGYLFTKMTLRASNSLHDKLLQKVFRSPMHFFDVTPTGRILNLFTHDVDEIDTQLPAVMVVLLQRISTLLLVLLLIVIVYHWFAIPLVVLGSLFLFLQKLFKATIRDLKRFESTSRSPIFSHVAATVKGLPTIKAFEKQEDFFDKFTQLVDNHASPRYLYYSSLRWMGVRMDLLCLVITLTTILFVLYLRDQTSPAFAALALVLVLQLSGLYQYIVRLGCELESRFTSVERIQSYVEELESEAPPVIDKMRPSPDWPTRGHITFKDVNMRYRPGLPLVLKGLTFEIEHQEKIGIVGRTGAGKSSLGAALFRLVELTSGSITIDGINIEELGLEDLRSRMSVIPQDPVLFHGTIRYNLDPLNEFEDEMLWKVLAEVDMKSKISALEGGLDAVVVEGGNNFSVGEKQLICMARALLRQSKVVLLDEATAAVDNETDHFIQKAINQIFANSTVLTIAHRLATIANCDKVMVLSEGKIIEFDQPTVLLANKNSHFYKLMSASPSSYIG</sequence>
<dbReference type="GO" id="GO:0016020">
    <property type="term" value="C:membrane"/>
    <property type="evidence" value="ECO:0007669"/>
    <property type="project" value="InterPro"/>
</dbReference>
<feature type="compositionally biased region" description="Polar residues" evidence="11">
    <location>
        <begin position="49"/>
        <end position="66"/>
    </location>
</feature>
<keyword evidence="16" id="KW-1185">Reference proteome</keyword>
<dbReference type="Pfam" id="PF00664">
    <property type="entry name" value="ABC_membrane"/>
    <property type="match status" value="2"/>
</dbReference>
<proteinExistence type="inferred from homology"/>
<feature type="region of interest" description="Disordered" evidence="11">
    <location>
        <begin position="785"/>
        <end position="812"/>
    </location>
</feature>
<feature type="transmembrane region" description="Helical" evidence="12">
    <location>
        <begin position="191"/>
        <end position="216"/>
    </location>
</feature>
<gene>
    <name evidence="15" type="primary">ABCC5</name>
    <name evidence="15" type="ORF">NPIL_448671</name>
</gene>
<keyword evidence="6" id="KW-0547">Nucleotide-binding</keyword>
<evidence type="ECO:0000256" key="2">
    <source>
        <dbReference type="ARBA" id="ARBA00009726"/>
    </source>
</evidence>
<evidence type="ECO:0000256" key="1">
    <source>
        <dbReference type="ARBA" id="ARBA00004127"/>
    </source>
</evidence>
<accession>A0A8X6IL77</accession>
<dbReference type="SMART" id="SM00382">
    <property type="entry name" value="AAA"/>
    <property type="match status" value="2"/>
</dbReference>
<evidence type="ECO:0000259" key="14">
    <source>
        <dbReference type="PROSITE" id="PS50929"/>
    </source>
</evidence>
<keyword evidence="10" id="KW-0325">Glycoprotein</keyword>
<evidence type="ECO:0000256" key="3">
    <source>
        <dbReference type="ARBA" id="ARBA00022448"/>
    </source>
</evidence>
<protein>
    <submittedName>
        <fullName evidence="15">Multidrug resistance-associated protein 5</fullName>
    </submittedName>
</protein>
<name>A0A8X6IL77_NEPPI</name>
<evidence type="ECO:0000313" key="15">
    <source>
        <dbReference type="EMBL" id="GFS50516.1"/>
    </source>
</evidence>
<comment type="caution">
    <text evidence="15">The sequence shown here is derived from an EMBL/GenBank/DDBJ whole genome shotgun (WGS) entry which is preliminary data.</text>
</comment>
<comment type="subcellular location">
    <subcellularLocation>
        <location evidence="1">Endomembrane system</location>
        <topology evidence="1">Multi-pass membrane protein</topology>
    </subcellularLocation>
</comment>
<evidence type="ECO:0000256" key="6">
    <source>
        <dbReference type="ARBA" id="ARBA00022741"/>
    </source>
</evidence>
<dbReference type="PANTHER" id="PTHR24223">
    <property type="entry name" value="ATP-BINDING CASSETTE SUB-FAMILY C"/>
    <property type="match status" value="1"/>
</dbReference>
<dbReference type="SUPFAM" id="SSF52540">
    <property type="entry name" value="P-loop containing nucleoside triphosphate hydrolases"/>
    <property type="match status" value="2"/>
</dbReference>
<keyword evidence="4 12" id="KW-0812">Transmembrane</keyword>
<feature type="region of interest" description="Disordered" evidence="11">
    <location>
        <begin position="47"/>
        <end position="68"/>
    </location>
</feature>
<evidence type="ECO:0000256" key="9">
    <source>
        <dbReference type="ARBA" id="ARBA00023136"/>
    </source>
</evidence>
<evidence type="ECO:0000256" key="4">
    <source>
        <dbReference type="ARBA" id="ARBA00022692"/>
    </source>
</evidence>
<organism evidence="15 16">
    <name type="scientific">Nephila pilipes</name>
    <name type="common">Giant wood spider</name>
    <name type="synonym">Nephila maculata</name>
    <dbReference type="NCBI Taxonomy" id="299642"/>
    <lineage>
        <taxon>Eukaryota</taxon>
        <taxon>Metazoa</taxon>
        <taxon>Ecdysozoa</taxon>
        <taxon>Arthropoda</taxon>
        <taxon>Chelicerata</taxon>
        <taxon>Arachnida</taxon>
        <taxon>Araneae</taxon>
        <taxon>Araneomorphae</taxon>
        <taxon>Entelegynae</taxon>
        <taxon>Araneoidea</taxon>
        <taxon>Nephilidae</taxon>
        <taxon>Nephila</taxon>
    </lineage>
</organism>
<keyword evidence="3" id="KW-0813">Transport</keyword>
<evidence type="ECO:0000256" key="5">
    <source>
        <dbReference type="ARBA" id="ARBA00022737"/>
    </source>
</evidence>
<dbReference type="PROSITE" id="PS00211">
    <property type="entry name" value="ABC_TRANSPORTER_1"/>
    <property type="match status" value="1"/>
</dbReference>
<keyword evidence="8 12" id="KW-1133">Transmembrane helix</keyword>
<keyword evidence="7" id="KW-0067">ATP-binding</keyword>
<dbReference type="PROSITE" id="PS50893">
    <property type="entry name" value="ABC_TRANSPORTER_2"/>
    <property type="match status" value="2"/>
</dbReference>
<dbReference type="CDD" id="cd18599">
    <property type="entry name" value="ABC_6TM_MRP5_8_9_D2"/>
    <property type="match status" value="1"/>
</dbReference>
<evidence type="ECO:0000256" key="12">
    <source>
        <dbReference type="SAM" id="Phobius"/>
    </source>
</evidence>
<feature type="transmembrane region" description="Helical" evidence="12">
    <location>
        <begin position="302"/>
        <end position="326"/>
    </location>
</feature>
<feature type="transmembrane region" description="Helical" evidence="12">
    <location>
        <begin position="1125"/>
        <end position="1144"/>
    </location>
</feature>
<feature type="transmembrane region" description="Helical" evidence="12">
    <location>
        <begin position="998"/>
        <end position="1026"/>
    </location>
</feature>
<evidence type="ECO:0000256" key="11">
    <source>
        <dbReference type="SAM" id="MobiDB-lite"/>
    </source>
</evidence>
<dbReference type="FunFam" id="1.20.1560.10:FF:000015">
    <property type="entry name" value="multidrug resistance-associated protein 5 isoform X1"/>
    <property type="match status" value="1"/>
</dbReference>
<feature type="domain" description="ABC transmembrane type-1" evidence="14">
    <location>
        <begin position="849"/>
        <end position="1153"/>
    </location>
</feature>
<dbReference type="InterPro" id="IPR050173">
    <property type="entry name" value="ABC_transporter_C-like"/>
</dbReference>
<dbReference type="PANTHER" id="PTHR24223:SF447">
    <property type="entry name" value="MULTIDRUG RESISTANCE-ASSOCIATED PROTEIN 5"/>
    <property type="match status" value="1"/>
</dbReference>
<keyword evidence="9 12" id="KW-0472">Membrane</keyword>
<dbReference type="GO" id="GO:0005524">
    <property type="term" value="F:ATP binding"/>
    <property type="evidence" value="ECO:0007669"/>
    <property type="project" value="UniProtKB-KW"/>
</dbReference>
<evidence type="ECO:0000313" key="16">
    <source>
        <dbReference type="Proteomes" id="UP000887013"/>
    </source>
</evidence>
<feature type="transmembrane region" description="Helical" evidence="12">
    <location>
        <begin position="111"/>
        <end position="133"/>
    </location>
</feature>
<dbReference type="Gene3D" id="3.40.50.300">
    <property type="entry name" value="P-loop containing nucleotide triphosphate hydrolases"/>
    <property type="match status" value="2"/>
</dbReference>
<evidence type="ECO:0000256" key="10">
    <source>
        <dbReference type="ARBA" id="ARBA00023180"/>
    </source>
</evidence>
<dbReference type="CDD" id="cd03244">
    <property type="entry name" value="ABCC_MRP_domain2"/>
    <property type="match status" value="1"/>
</dbReference>
<dbReference type="FunFam" id="3.40.50.300:FF:000163">
    <property type="entry name" value="Multidrug resistance-associated protein member 4"/>
    <property type="match status" value="1"/>
</dbReference>
<dbReference type="GO" id="GO:0016887">
    <property type="term" value="F:ATP hydrolysis activity"/>
    <property type="evidence" value="ECO:0007669"/>
    <property type="project" value="InterPro"/>
</dbReference>
<dbReference type="FunFam" id="3.40.50.300:FF:000997">
    <property type="entry name" value="Multidrug resistance-associated protein 1"/>
    <property type="match status" value="1"/>
</dbReference>
<dbReference type="GO" id="GO:0012505">
    <property type="term" value="C:endomembrane system"/>
    <property type="evidence" value="ECO:0007669"/>
    <property type="project" value="UniProtKB-SubCell"/>
</dbReference>
<feature type="domain" description="ABC transporter" evidence="13">
    <location>
        <begin position="549"/>
        <end position="770"/>
    </location>
</feature>
<comment type="similarity">
    <text evidence="2">Belongs to the ABC transporter superfamily. ABCC family. Conjugate transporter (TC 3.A.1.208) subfamily.</text>
</comment>
<evidence type="ECO:0000256" key="7">
    <source>
        <dbReference type="ARBA" id="ARBA00022840"/>
    </source>
</evidence>
<evidence type="ECO:0000256" key="8">
    <source>
        <dbReference type="ARBA" id="ARBA00022989"/>
    </source>
</evidence>
<dbReference type="InterPro" id="IPR036640">
    <property type="entry name" value="ABC1_TM_sf"/>
</dbReference>
<reference evidence="15" key="1">
    <citation type="submission" date="2020-08" db="EMBL/GenBank/DDBJ databases">
        <title>Multicomponent nature underlies the extraordinary mechanical properties of spider dragline silk.</title>
        <authorList>
            <person name="Kono N."/>
            <person name="Nakamura H."/>
            <person name="Mori M."/>
            <person name="Yoshida Y."/>
            <person name="Ohtoshi R."/>
            <person name="Malay A.D."/>
            <person name="Moran D.A.P."/>
            <person name="Tomita M."/>
            <person name="Numata K."/>
            <person name="Arakawa K."/>
        </authorList>
    </citation>
    <scope>NUCLEOTIDE SEQUENCE</scope>
</reference>
<feature type="transmembrane region" description="Helical" evidence="12">
    <location>
        <begin position="332"/>
        <end position="351"/>
    </location>
</feature>
<dbReference type="PROSITE" id="PS50929">
    <property type="entry name" value="ABC_TM1F"/>
    <property type="match status" value="2"/>
</dbReference>
<feature type="transmembrane region" description="Helical" evidence="12">
    <location>
        <begin position="914"/>
        <end position="934"/>
    </location>
</feature>
<feature type="transmembrane region" description="Helical" evidence="12">
    <location>
        <begin position="839"/>
        <end position="861"/>
    </location>
</feature>
<dbReference type="InterPro" id="IPR003439">
    <property type="entry name" value="ABC_transporter-like_ATP-bd"/>
</dbReference>
<dbReference type="FunFam" id="1.20.1560.10:FF:000012">
    <property type="entry name" value="ATP binding cassette subfamily C member 5"/>
    <property type="match status" value="1"/>
</dbReference>
<feature type="transmembrane region" description="Helical" evidence="12">
    <location>
        <begin position="1102"/>
        <end position="1119"/>
    </location>
</feature>
<dbReference type="SUPFAM" id="SSF90123">
    <property type="entry name" value="ABC transporter transmembrane region"/>
    <property type="match status" value="2"/>
</dbReference>
<dbReference type="Proteomes" id="UP000887013">
    <property type="component" value="Unassembled WGS sequence"/>
</dbReference>
<dbReference type="CDD" id="cd03250">
    <property type="entry name" value="ABCC_MRP_domain1"/>
    <property type="match status" value="1"/>
</dbReference>
<dbReference type="CDD" id="cd18592">
    <property type="entry name" value="ABC_6TM_MRP5_8_9_D1"/>
    <property type="match status" value="1"/>
</dbReference>
<feature type="domain" description="ABC transmembrane type-1" evidence="14">
    <location>
        <begin position="192"/>
        <end position="471"/>
    </location>
</feature>
<dbReference type="InterPro" id="IPR017871">
    <property type="entry name" value="ABC_transporter-like_CS"/>
</dbReference>
<dbReference type="OrthoDB" id="6500128at2759"/>
<feature type="domain" description="ABC transporter" evidence="13">
    <location>
        <begin position="1191"/>
        <end position="1425"/>
    </location>
</feature>
<dbReference type="InterPro" id="IPR027417">
    <property type="entry name" value="P-loop_NTPase"/>
</dbReference>
<dbReference type="InterPro" id="IPR011527">
    <property type="entry name" value="ABC1_TM_dom"/>
</dbReference>
<dbReference type="EMBL" id="BMAW01091561">
    <property type="protein sequence ID" value="GFS50516.1"/>
    <property type="molecule type" value="Genomic_DNA"/>
</dbReference>
<dbReference type="InterPro" id="IPR003593">
    <property type="entry name" value="AAA+_ATPase"/>
</dbReference>
<feature type="transmembrane region" description="Helical" evidence="12">
    <location>
        <begin position="228"/>
        <end position="254"/>
    </location>
</feature>